<dbReference type="InterPro" id="IPR011042">
    <property type="entry name" value="6-blade_b-propeller_TolB-like"/>
</dbReference>
<dbReference type="RefSeq" id="WP_169659491.1">
    <property type="nucleotide sequence ID" value="NZ_JABANE010000092.1"/>
</dbReference>
<accession>A0A7X9RYZ2</accession>
<evidence type="ECO:0000313" key="3">
    <source>
        <dbReference type="Proteomes" id="UP000576082"/>
    </source>
</evidence>
<keyword evidence="3" id="KW-1185">Reference proteome</keyword>
<dbReference type="Proteomes" id="UP000576082">
    <property type="component" value="Unassembled WGS sequence"/>
</dbReference>
<proteinExistence type="predicted"/>
<keyword evidence="1" id="KW-0472">Membrane</keyword>
<dbReference type="AlphaFoldDB" id="A0A7X9RYZ2"/>
<dbReference type="EMBL" id="JABANE010000092">
    <property type="protein sequence ID" value="NME71270.1"/>
    <property type="molecule type" value="Genomic_DNA"/>
</dbReference>
<keyword evidence="1" id="KW-0812">Transmembrane</keyword>
<comment type="caution">
    <text evidence="2">The sequence shown here is derived from an EMBL/GenBank/DDBJ whole genome shotgun (WGS) entry which is preliminary data.</text>
</comment>
<evidence type="ECO:0000256" key="1">
    <source>
        <dbReference type="SAM" id="Phobius"/>
    </source>
</evidence>
<name>A0A7X9RYZ2_9BACT</name>
<organism evidence="2 3">
    <name type="scientific">Flammeovirga aprica JL-4</name>
    <dbReference type="NCBI Taxonomy" id="694437"/>
    <lineage>
        <taxon>Bacteria</taxon>
        <taxon>Pseudomonadati</taxon>
        <taxon>Bacteroidota</taxon>
        <taxon>Cytophagia</taxon>
        <taxon>Cytophagales</taxon>
        <taxon>Flammeovirgaceae</taxon>
        <taxon>Flammeovirga</taxon>
    </lineage>
</organism>
<sequence length="206" mass="23479">MMKSNFKISLRICGVLLMVFGAFSFFSGILFSSDKFSFNGEVPLSDVQDIIVDQDGFIYLGTQFYGMILCYNKEGEFINSWNVGANNAAFKMLISDDQKIHVVTISNNKRAIFSRTGTLLSQEVIPYIYIDSERAGKSAFFMRNRFVINESIFNTKIIRISELNSDKVIINQNIFYLILKAPFPAILFVFIGVIINISLTILERRQ</sequence>
<evidence type="ECO:0000313" key="2">
    <source>
        <dbReference type="EMBL" id="NME71270.1"/>
    </source>
</evidence>
<reference evidence="2 3" key="1">
    <citation type="submission" date="2020-04" db="EMBL/GenBank/DDBJ databases">
        <title>Flammeovirga sp. SR4, a novel species isolated from seawater.</title>
        <authorList>
            <person name="Wang X."/>
        </authorList>
    </citation>
    <scope>NUCLEOTIDE SEQUENCE [LARGE SCALE GENOMIC DNA]</scope>
    <source>
        <strain evidence="2 3">ATCC 23126</strain>
    </source>
</reference>
<keyword evidence="1" id="KW-1133">Transmembrane helix</keyword>
<feature type="transmembrane region" description="Helical" evidence="1">
    <location>
        <begin position="12"/>
        <end position="31"/>
    </location>
</feature>
<dbReference type="SUPFAM" id="SSF63829">
    <property type="entry name" value="Calcium-dependent phosphotriesterase"/>
    <property type="match status" value="1"/>
</dbReference>
<protein>
    <submittedName>
        <fullName evidence="2">Uncharacterized protein</fullName>
    </submittedName>
</protein>
<feature type="transmembrane region" description="Helical" evidence="1">
    <location>
        <begin position="183"/>
        <end position="202"/>
    </location>
</feature>
<gene>
    <name evidence="2" type="ORF">HHU12_25115</name>
</gene>
<dbReference type="Gene3D" id="2.120.10.30">
    <property type="entry name" value="TolB, C-terminal domain"/>
    <property type="match status" value="1"/>
</dbReference>